<comment type="similarity">
    <text evidence="2">Belongs to the TIP family.</text>
</comment>
<evidence type="ECO:0000256" key="8">
    <source>
        <dbReference type="SAM" id="SignalP"/>
    </source>
</evidence>
<keyword evidence="4 7" id="KW-1133">Transmembrane helix</keyword>
<evidence type="ECO:0000256" key="2">
    <source>
        <dbReference type="ARBA" id="ARBA00006496"/>
    </source>
</evidence>
<reference evidence="10" key="1">
    <citation type="submission" date="2023-10" db="EMBL/GenBank/DDBJ databases">
        <title>Genome assemblies of two species of porcelain crab, Petrolisthes cinctipes and Petrolisthes manimaculis (Anomura: Porcellanidae).</title>
        <authorList>
            <person name="Angst P."/>
        </authorList>
    </citation>
    <scope>NUCLEOTIDE SEQUENCE</scope>
    <source>
        <strain evidence="10">PB745_01</strain>
        <tissue evidence="10">Gill</tissue>
    </source>
</reference>
<dbReference type="PANTHER" id="PTHR13412">
    <property type="entry name" value="T-CELL IMMUNOMODULATORY PROTEIN HOMOLOG"/>
    <property type="match status" value="1"/>
</dbReference>
<dbReference type="InterPro" id="IPR028994">
    <property type="entry name" value="Integrin_alpha_N"/>
</dbReference>
<evidence type="ECO:0000259" key="9">
    <source>
        <dbReference type="Pfam" id="PF23122"/>
    </source>
</evidence>
<name>A0AAE1GNW4_PETCI</name>
<keyword evidence="5 7" id="KW-0472">Membrane</keyword>
<keyword evidence="8" id="KW-0732">Signal</keyword>
<proteinExistence type="inferred from homology"/>
<keyword evidence="11" id="KW-1185">Reference proteome</keyword>
<feature type="chain" id="PRO_5041960806" description="T-cell immunomodulatory protein TIP C2 domain-containing protein" evidence="8">
    <location>
        <begin position="21"/>
        <end position="603"/>
    </location>
</feature>
<dbReference type="EMBL" id="JAWQEG010000242">
    <property type="protein sequence ID" value="KAK3892878.1"/>
    <property type="molecule type" value="Genomic_DNA"/>
</dbReference>
<comment type="caution">
    <text evidence="10">The sequence shown here is derived from an EMBL/GenBank/DDBJ whole genome shotgun (WGS) entry which is preliminary data.</text>
</comment>
<sequence>MTYMVVVVVTVCMLVCPSWGLNITEHVFGSSTNYLPAAFGDFNSDKLTDLFVLTEDGKTIQVLISHTEPPLMRSSSMAGSGPRCTYDSLHIRSVVPGDFDGNGAMDILLVSLNKSVSPLYQVFILWGNLVNVTCGIEDSPLLSLYGQPLVMDYNGDMIPDLFGEDENRTRTFWVFGPHRKPPQAVPMMSTNTTSLSPLKDPSSHAFIDINNDLAADLWVSAEKAFEVWTMKSEIGYTYDYSVTPLEEMKVIGQTSFADINLDGHIEAVVPVCKDLVCTKCAVYVYSFETKMWIELDMGLVDTSGAAWTYNYNPGGGDPHVHYSDTITLRMGDFNLDGYPDFLVTLASSSDKTNPRVTLMENVGCGDGVCKYPRKFLPRWSVLEEFGNTVLGAFCDFEEDGTLDVLMVRQNNNKYQLSVYKDDTVYDAVFVKVLILTGHCYGDDCPLKNIPYGTNQPGPSITYTITTATGGPQWSRATQLSQTAHTALHLPYTLFGLGRNWNFVEEMQVGIPKSKNHSQTLKGSFTQIIPNSQLIVIPNPIERPNDWVSKLFITPSKAMLMTAGALVGTCVFVAAIIGILHHRDMQQDKREKQQDAHKFHFDAM</sequence>
<gene>
    <name evidence="10" type="ORF">Pcinc_003279</name>
</gene>
<dbReference type="InterPro" id="IPR057089">
    <property type="entry name" value="C2_TIP"/>
</dbReference>
<evidence type="ECO:0000256" key="6">
    <source>
        <dbReference type="ARBA" id="ARBA00023180"/>
    </source>
</evidence>
<evidence type="ECO:0000256" key="7">
    <source>
        <dbReference type="SAM" id="Phobius"/>
    </source>
</evidence>
<evidence type="ECO:0000256" key="3">
    <source>
        <dbReference type="ARBA" id="ARBA00022692"/>
    </source>
</evidence>
<evidence type="ECO:0000256" key="4">
    <source>
        <dbReference type="ARBA" id="ARBA00022989"/>
    </source>
</evidence>
<keyword evidence="3 7" id="KW-0812">Transmembrane</keyword>
<accession>A0AAE1GNW4</accession>
<evidence type="ECO:0000256" key="5">
    <source>
        <dbReference type="ARBA" id="ARBA00023136"/>
    </source>
</evidence>
<dbReference type="AlphaFoldDB" id="A0AAE1GNW4"/>
<protein>
    <recommendedName>
        <fullName evidence="9">T-cell immunomodulatory protein TIP C2 domain-containing protein</fullName>
    </recommendedName>
</protein>
<dbReference type="SUPFAM" id="SSF69318">
    <property type="entry name" value="Integrin alpha N-terminal domain"/>
    <property type="match status" value="1"/>
</dbReference>
<evidence type="ECO:0000256" key="1">
    <source>
        <dbReference type="ARBA" id="ARBA00004479"/>
    </source>
</evidence>
<keyword evidence="6" id="KW-0325">Glycoprotein</keyword>
<evidence type="ECO:0000313" key="11">
    <source>
        <dbReference type="Proteomes" id="UP001286313"/>
    </source>
</evidence>
<dbReference type="Proteomes" id="UP001286313">
    <property type="component" value="Unassembled WGS sequence"/>
</dbReference>
<organism evidence="10 11">
    <name type="scientific">Petrolisthes cinctipes</name>
    <name type="common">Flat porcelain crab</name>
    <dbReference type="NCBI Taxonomy" id="88211"/>
    <lineage>
        <taxon>Eukaryota</taxon>
        <taxon>Metazoa</taxon>
        <taxon>Ecdysozoa</taxon>
        <taxon>Arthropoda</taxon>
        <taxon>Crustacea</taxon>
        <taxon>Multicrustacea</taxon>
        <taxon>Malacostraca</taxon>
        <taxon>Eumalacostraca</taxon>
        <taxon>Eucarida</taxon>
        <taxon>Decapoda</taxon>
        <taxon>Pleocyemata</taxon>
        <taxon>Anomura</taxon>
        <taxon>Galatheoidea</taxon>
        <taxon>Porcellanidae</taxon>
        <taxon>Petrolisthes</taxon>
    </lineage>
</organism>
<dbReference type="InterPro" id="IPR024881">
    <property type="entry name" value="Tip"/>
</dbReference>
<dbReference type="Pfam" id="PF23122">
    <property type="entry name" value="C2_ITFG1"/>
    <property type="match status" value="1"/>
</dbReference>
<feature type="signal peptide" evidence="8">
    <location>
        <begin position="1"/>
        <end position="20"/>
    </location>
</feature>
<evidence type="ECO:0000313" key="10">
    <source>
        <dbReference type="EMBL" id="KAK3892878.1"/>
    </source>
</evidence>
<dbReference type="GO" id="GO:0005886">
    <property type="term" value="C:plasma membrane"/>
    <property type="evidence" value="ECO:0007669"/>
    <property type="project" value="TreeGrafter"/>
</dbReference>
<comment type="subcellular location">
    <subcellularLocation>
        <location evidence="1">Membrane</location>
        <topology evidence="1">Single-pass type I membrane protein</topology>
    </subcellularLocation>
</comment>
<feature type="transmembrane region" description="Helical" evidence="7">
    <location>
        <begin position="557"/>
        <end position="579"/>
    </location>
</feature>
<feature type="domain" description="T-cell immunomodulatory protein TIP C2" evidence="9">
    <location>
        <begin position="450"/>
        <end position="551"/>
    </location>
</feature>
<dbReference type="PANTHER" id="PTHR13412:SF0">
    <property type="entry name" value="T-CELL IMMUNOMODULATORY PROTEIN"/>
    <property type="match status" value="1"/>
</dbReference>